<protein>
    <recommendedName>
        <fullName evidence="7">FAD-binding domain-containing protein</fullName>
    </recommendedName>
</protein>
<dbReference type="AlphaFoldDB" id="A0A9P6FXR5"/>
<evidence type="ECO:0000256" key="5">
    <source>
        <dbReference type="SAM" id="MobiDB-lite"/>
    </source>
</evidence>
<accession>A0A9P6FXR5</accession>
<feature type="compositionally biased region" description="Basic and acidic residues" evidence="5">
    <location>
        <begin position="381"/>
        <end position="392"/>
    </location>
</feature>
<evidence type="ECO:0000256" key="6">
    <source>
        <dbReference type="SAM" id="Phobius"/>
    </source>
</evidence>
<dbReference type="GO" id="GO:0004497">
    <property type="term" value="F:monooxygenase activity"/>
    <property type="evidence" value="ECO:0007669"/>
    <property type="project" value="InterPro"/>
</dbReference>
<keyword evidence="6" id="KW-1133">Transmembrane helix</keyword>
<sequence>MLRHTNSAKVLIVGGGLGGLVLAVMLERAGVDYLVLEQSVLIRPIGCVIALSPLVLPLMEQLGLLESIQRLSKPFGGLTFLRDDMSVIGKVFCHGKRFDFKERNSPYMSWFMPIPGNRYCWLVARTLEEPVAIHSGNLNYSDWGPDATDEMSKAVRHLVGPESGTSVPWTGKGASESMLDAGILASLLYDLGSGPYQDKDLANVFRTYYQTRSQASKQVIEVSSQFGQLLVKDGFGADMMRKVAFGLHSTWMGKAQMDRMMHYRIQVSFLPPVPDRGSSPRKVPVKAKKGYVAGSSVSGQSGSEDGSWGENGRESSIKSSIRGGYGPESIRGSVEAYEDEGYDYDYDYDRGSQHTTMNHHYPQLQHYQSWESSSSRTRVQSSDKHLRVDGFHTDSLPMTL</sequence>
<feature type="region of interest" description="Disordered" evidence="5">
    <location>
        <begin position="274"/>
        <end position="330"/>
    </location>
</feature>
<keyword evidence="9" id="KW-1185">Reference proteome</keyword>
<feature type="compositionally biased region" description="Low complexity" evidence="5">
    <location>
        <begin position="294"/>
        <end position="306"/>
    </location>
</feature>
<evidence type="ECO:0000313" key="9">
    <source>
        <dbReference type="Proteomes" id="UP000780801"/>
    </source>
</evidence>
<feature type="compositionally biased region" description="Low complexity" evidence="5">
    <location>
        <begin position="371"/>
        <end position="380"/>
    </location>
</feature>
<dbReference type="Gene3D" id="3.50.50.60">
    <property type="entry name" value="FAD/NAD(P)-binding domain"/>
    <property type="match status" value="1"/>
</dbReference>
<comment type="caution">
    <text evidence="8">The sequence shown here is derived from an EMBL/GenBank/DDBJ whole genome shotgun (WGS) entry which is preliminary data.</text>
</comment>
<proteinExistence type="inferred from homology"/>
<evidence type="ECO:0000313" key="8">
    <source>
        <dbReference type="EMBL" id="KAF9583339.1"/>
    </source>
</evidence>
<name>A0A9P6FXR5_9FUNG</name>
<dbReference type="InterPro" id="IPR002938">
    <property type="entry name" value="FAD-bd"/>
</dbReference>
<dbReference type="Pfam" id="PF01494">
    <property type="entry name" value="FAD_binding_3"/>
    <property type="match status" value="1"/>
</dbReference>
<dbReference type="PANTHER" id="PTHR47356">
    <property type="entry name" value="FAD-DEPENDENT MONOOXYGENASE ASQG-RELATED"/>
    <property type="match status" value="1"/>
</dbReference>
<feature type="transmembrane region" description="Helical" evidence="6">
    <location>
        <begin position="7"/>
        <end position="26"/>
    </location>
</feature>
<keyword evidence="6" id="KW-0472">Membrane</keyword>
<dbReference type="InterPro" id="IPR050562">
    <property type="entry name" value="FAD_mOase_fung"/>
</dbReference>
<keyword evidence="4" id="KW-0560">Oxidoreductase</keyword>
<evidence type="ECO:0000256" key="1">
    <source>
        <dbReference type="ARBA" id="ARBA00007992"/>
    </source>
</evidence>
<dbReference type="GO" id="GO:0071949">
    <property type="term" value="F:FAD binding"/>
    <property type="evidence" value="ECO:0007669"/>
    <property type="project" value="InterPro"/>
</dbReference>
<dbReference type="InterPro" id="IPR036188">
    <property type="entry name" value="FAD/NAD-bd_sf"/>
</dbReference>
<reference evidence="8" key="1">
    <citation type="journal article" date="2020" name="Fungal Divers.">
        <title>Resolving the Mortierellaceae phylogeny through synthesis of multi-gene phylogenetics and phylogenomics.</title>
        <authorList>
            <person name="Vandepol N."/>
            <person name="Liber J."/>
            <person name="Desiro A."/>
            <person name="Na H."/>
            <person name="Kennedy M."/>
            <person name="Barry K."/>
            <person name="Grigoriev I.V."/>
            <person name="Miller A.N."/>
            <person name="O'Donnell K."/>
            <person name="Stajich J.E."/>
            <person name="Bonito G."/>
        </authorList>
    </citation>
    <scope>NUCLEOTIDE SEQUENCE</scope>
    <source>
        <strain evidence="8">KOD1015</strain>
    </source>
</reference>
<feature type="domain" description="FAD-binding" evidence="7">
    <location>
        <begin position="8"/>
        <end position="75"/>
    </location>
</feature>
<gene>
    <name evidence="8" type="ORF">BGW38_009718</name>
</gene>
<evidence type="ECO:0000256" key="2">
    <source>
        <dbReference type="ARBA" id="ARBA00022630"/>
    </source>
</evidence>
<keyword evidence="6" id="KW-0812">Transmembrane</keyword>
<comment type="similarity">
    <text evidence="1">Belongs to the paxM FAD-dependent monooxygenase family.</text>
</comment>
<keyword evidence="3" id="KW-0274">FAD</keyword>
<dbReference type="OrthoDB" id="655030at2759"/>
<evidence type="ECO:0000256" key="4">
    <source>
        <dbReference type="ARBA" id="ARBA00023002"/>
    </source>
</evidence>
<keyword evidence="2" id="KW-0285">Flavoprotein</keyword>
<dbReference type="SUPFAM" id="SSF51905">
    <property type="entry name" value="FAD/NAD(P)-binding domain"/>
    <property type="match status" value="1"/>
</dbReference>
<dbReference type="PANTHER" id="PTHR47356:SF2">
    <property type="entry name" value="FAD-BINDING DOMAIN-CONTAINING PROTEIN-RELATED"/>
    <property type="match status" value="1"/>
</dbReference>
<organism evidence="8 9">
    <name type="scientific">Lunasporangiospora selenospora</name>
    <dbReference type="NCBI Taxonomy" id="979761"/>
    <lineage>
        <taxon>Eukaryota</taxon>
        <taxon>Fungi</taxon>
        <taxon>Fungi incertae sedis</taxon>
        <taxon>Mucoromycota</taxon>
        <taxon>Mortierellomycotina</taxon>
        <taxon>Mortierellomycetes</taxon>
        <taxon>Mortierellales</taxon>
        <taxon>Mortierellaceae</taxon>
        <taxon>Lunasporangiospora</taxon>
    </lineage>
</organism>
<dbReference type="Proteomes" id="UP000780801">
    <property type="component" value="Unassembled WGS sequence"/>
</dbReference>
<evidence type="ECO:0000256" key="3">
    <source>
        <dbReference type="ARBA" id="ARBA00022827"/>
    </source>
</evidence>
<feature type="region of interest" description="Disordered" evidence="5">
    <location>
        <begin position="371"/>
        <end position="400"/>
    </location>
</feature>
<evidence type="ECO:0000259" key="7">
    <source>
        <dbReference type="Pfam" id="PF01494"/>
    </source>
</evidence>
<dbReference type="EMBL" id="JAABOA010000731">
    <property type="protein sequence ID" value="KAF9583339.1"/>
    <property type="molecule type" value="Genomic_DNA"/>
</dbReference>